<dbReference type="EMBL" id="KN824845">
    <property type="protein sequence ID" value="KIK99953.1"/>
    <property type="molecule type" value="Genomic_DNA"/>
</dbReference>
<gene>
    <name evidence="1" type="ORF">PAXRUDRAFT_778900</name>
</gene>
<proteinExistence type="predicted"/>
<sequence>MDYSTTVDCVPVSVAFARSLCALVCTTTYYCTSPFRYIFNGLDGDMTTKALSTCMTHLASRFQPWQHAWRLPTLCVEASRVHTNISIS</sequence>
<organism evidence="1 2">
    <name type="scientific">Paxillus rubicundulus Ve08.2h10</name>
    <dbReference type="NCBI Taxonomy" id="930991"/>
    <lineage>
        <taxon>Eukaryota</taxon>
        <taxon>Fungi</taxon>
        <taxon>Dikarya</taxon>
        <taxon>Basidiomycota</taxon>
        <taxon>Agaricomycotina</taxon>
        <taxon>Agaricomycetes</taxon>
        <taxon>Agaricomycetidae</taxon>
        <taxon>Boletales</taxon>
        <taxon>Paxilineae</taxon>
        <taxon>Paxillaceae</taxon>
        <taxon>Paxillus</taxon>
    </lineage>
</organism>
<reference evidence="2" key="2">
    <citation type="submission" date="2015-01" db="EMBL/GenBank/DDBJ databases">
        <title>Evolutionary Origins and Diversification of the Mycorrhizal Mutualists.</title>
        <authorList>
            <consortium name="DOE Joint Genome Institute"/>
            <consortium name="Mycorrhizal Genomics Consortium"/>
            <person name="Kohler A."/>
            <person name="Kuo A."/>
            <person name="Nagy L.G."/>
            <person name="Floudas D."/>
            <person name="Copeland A."/>
            <person name="Barry K.W."/>
            <person name="Cichocki N."/>
            <person name="Veneault-Fourrey C."/>
            <person name="LaButti K."/>
            <person name="Lindquist E.A."/>
            <person name="Lipzen A."/>
            <person name="Lundell T."/>
            <person name="Morin E."/>
            <person name="Murat C."/>
            <person name="Riley R."/>
            <person name="Ohm R."/>
            <person name="Sun H."/>
            <person name="Tunlid A."/>
            <person name="Henrissat B."/>
            <person name="Grigoriev I.V."/>
            <person name="Hibbett D.S."/>
            <person name="Martin F."/>
        </authorList>
    </citation>
    <scope>NUCLEOTIDE SEQUENCE [LARGE SCALE GENOMIC DNA]</scope>
    <source>
        <strain evidence="2">Ve08.2h10</strain>
    </source>
</reference>
<dbReference type="AlphaFoldDB" id="A0A0D0DX01"/>
<keyword evidence="2" id="KW-1185">Reference proteome</keyword>
<reference evidence="1 2" key="1">
    <citation type="submission" date="2014-04" db="EMBL/GenBank/DDBJ databases">
        <authorList>
            <consortium name="DOE Joint Genome Institute"/>
            <person name="Kuo A."/>
            <person name="Kohler A."/>
            <person name="Jargeat P."/>
            <person name="Nagy L.G."/>
            <person name="Floudas D."/>
            <person name="Copeland A."/>
            <person name="Barry K.W."/>
            <person name="Cichocki N."/>
            <person name="Veneault-Fourrey C."/>
            <person name="LaButti K."/>
            <person name="Lindquist E.A."/>
            <person name="Lipzen A."/>
            <person name="Lundell T."/>
            <person name="Morin E."/>
            <person name="Murat C."/>
            <person name="Sun H."/>
            <person name="Tunlid A."/>
            <person name="Henrissat B."/>
            <person name="Grigoriev I.V."/>
            <person name="Hibbett D.S."/>
            <person name="Martin F."/>
            <person name="Nordberg H.P."/>
            <person name="Cantor M.N."/>
            <person name="Hua S.X."/>
        </authorList>
    </citation>
    <scope>NUCLEOTIDE SEQUENCE [LARGE SCALE GENOMIC DNA]</scope>
    <source>
        <strain evidence="1 2">Ve08.2h10</strain>
    </source>
</reference>
<dbReference type="Proteomes" id="UP000054538">
    <property type="component" value="Unassembled WGS sequence"/>
</dbReference>
<dbReference type="InParanoid" id="A0A0D0DX01"/>
<name>A0A0D0DX01_9AGAM</name>
<evidence type="ECO:0000313" key="1">
    <source>
        <dbReference type="EMBL" id="KIK99953.1"/>
    </source>
</evidence>
<dbReference type="HOGENOM" id="CLU_2469759_0_0_1"/>
<protein>
    <submittedName>
        <fullName evidence="1">Uncharacterized protein</fullName>
    </submittedName>
</protein>
<evidence type="ECO:0000313" key="2">
    <source>
        <dbReference type="Proteomes" id="UP000054538"/>
    </source>
</evidence>
<accession>A0A0D0DX01</accession>